<keyword evidence="3" id="KW-0812">Transmembrane</keyword>
<feature type="region of interest" description="Disordered" evidence="2">
    <location>
        <begin position="501"/>
        <end position="539"/>
    </location>
</feature>
<feature type="compositionally biased region" description="Polar residues" evidence="2">
    <location>
        <begin position="524"/>
        <end position="537"/>
    </location>
</feature>
<dbReference type="Pfam" id="PF08239">
    <property type="entry name" value="SH3_3"/>
    <property type="match status" value="1"/>
</dbReference>
<accession>A0A220MMR6</accession>
<organism evidence="5 6">
    <name type="scientific">Brevibacillus formosus</name>
    <dbReference type="NCBI Taxonomy" id="54913"/>
    <lineage>
        <taxon>Bacteria</taxon>
        <taxon>Bacillati</taxon>
        <taxon>Bacillota</taxon>
        <taxon>Bacilli</taxon>
        <taxon>Bacillales</taxon>
        <taxon>Paenibacillaceae</taxon>
        <taxon>Brevibacillus</taxon>
    </lineage>
</organism>
<keyword evidence="3" id="KW-0472">Membrane</keyword>
<dbReference type="AlphaFoldDB" id="A0A220MMR6"/>
<dbReference type="EMBL" id="CP018145">
    <property type="protein sequence ID" value="ASJ56386.1"/>
    <property type="molecule type" value="Genomic_DNA"/>
</dbReference>
<protein>
    <recommendedName>
        <fullName evidence="4">SH3b domain-containing protein</fullName>
    </recommendedName>
</protein>
<feature type="coiled-coil region" evidence="1">
    <location>
        <begin position="153"/>
        <end position="212"/>
    </location>
</feature>
<evidence type="ECO:0000313" key="5">
    <source>
        <dbReference type="EMBL" id="ASJ56386.1"/>
    </source>
</evidence>
<dbReference type="Gene3D" id="2.30.30.40">
    <property type="entry name" value="SH3 Domains"/>
    <property type="match status" value="1"/>
</dbReference>
<evidence type="ECO:0000256" key="3">
    <source>
        <dbReference type="SAM" id="Phobius"/>
    </source>
</evidence>
<sequence length="587" mass="66175">MLPISPYHRSLWVRNIFLGLFALGLIAVLFKLGFGYKQITLYKQAKAFYEQKNLLQAEETFSRAHDMAVLSYGDDEWNSIMFQLTSIRTELEGLQQQLRAAISEKKVAEIGAVYEQYQAVKKNYQNQKDVPAMFFQQLSAHLGMDKSFSDYYLNALETAKAQAQSNLEKENYQDESFIETLLAIPDEYYGGKEKKQAELSALFQNYEKTKLRSLIASAPFEEVITKTATSIRHYEKLGIETNWLVGQLEKYALAEIKEVIRSKDLSAFVDMATAYRKIEDVLSSDSPVLDSITRYLEGKLKQAEQYIKSFEFTKARELYEQLNPLQDTATLLSDLEKLWLEYDPARLLQLRYPDRTFTDMLSGTDRWGAKLYAFGLSEADQRLYFAAKMPNDSLLYLDQPLDVDMKSAKAQIDDTLGSKEKPVIIVSASGKKRTNAYTALSPNLTKESLDKRFSVEADELSVEDSEHVIMKNAVGKGENEIALFKLEDNGLAYIEKLADLEESPEETTEGTGSGEATPPADGSTEATDQTPPATQKTDVFAGPGEEYEKIGQVAADGSFQVIADLNGWYQIVFDGKEGWIRATESTP</sequence>
<keyword evidence="3" id="KW-1133">Transmembrane helix</keyword>
<evidence type="ECO:0000256" key="1">
    <source>
        <dbReference type="SAM" id="Coils"/>
    </source>
</evidence>
<dbReference type="Proteomes" id="UP000197781">
    <property type="component" value="Chromosome"/>
</dbReference>
<evidence type="ECO:0000259" key="4">
    <source>
        <dbReference type="Pfam" id="PF08239"/>
    </source>
</evidence>
<evidence type="ECO:0000313" key="6">
    <source>
        <dbReference type="Proteomes" id="UP000197781"/>
    </source>
</evidence>
<dbReference type="InterPro" id="IPR003646">
    <property type="entry name" value="SH3-like_bac-type"/>
</dbReference>
<proteinExistence type="predicted"/>
<gene>
    <name evidence="5" type="ORF">BP422_24145</name>
</gene>
<name>A0A220MMR6_9BACL</name>
<reference evidence="5 6" key="1">
    <citation type="submission" date="2016-11" db="EMBL/GenBank/DDBJ databases">
        <authorList>
            <person name="Jaros S."/>
            <person name="Januszkiewicz K."/>
            <person name="Wedrychowicz H."/>
        </authorList>
    </citation>
    <scope>NUCLEOTIDE SEQUENCE [LARGE SCALE GENOMIC DNA]</scope>
    <source>
        <strain evidence="5 6">NF2</strain>
    </source>
</reference>
<feature type="transmembrane region" description="Helical" evidence="3">
    <location>
        <begin position="12"/>
        <end position="34"/>
    </location>
</feature>
<dbReference type="RefSeq" id="WP_088909961.1">
    <property type="nucleotide sequence ID" value="NZ_CP018145.1"/>
</dbReference>
<evidence type="ECO:0000256" key="2">
    <source>
        <dbReference type="SAM" id="MobiDB-lite"/>
    </source>
</evidence>
<dbReference type="KEGG" id="bfm:BP422_24145"/>
<keyword evidence="1" id="KW-0175">Coiled coil</keyword>
<feature type="domain" description="SH3b" evidence="4">
    <location>
        <begin position="539"/>
        <end position="581"/>
    </location>
</feature>